<dbReference type="InterPro" id="IPR006379">
    <property type="entry name" value="HAD-SF_hydro_IIB"/>
</dbReference>
<dbReference type="RefSeq" id="WP_341416944.1">
    <property type="nucleotide sequence ID" value="NZ_JBBPCC010000011.1"/>
</dbReference>
<dbReference type="EC" id="3.1.3.-" evidence="1"/>
<dbReference type="GO" id="GO:0016787">
    <property type="term" value="F:hydrolase activity"/>
    <property type="evidence" value="ECO:0007669"/>
    <property type="project" value="UniProtKB-KW"/>
</dbReference>
<gene>
    <name evidence="1" type="ORF">WMW72_18180</name>
</gene>
<sequence>MERADKPIFEGYALVTDMDGTLLDKQKEISPDNLAAIHRFVSEGGRFTVATGRIVEPAGYFARQLPVNLPAILYNGAMIYDYEREEPLHQTLLPRAAEQALQRVLEAFPEIGAEIYVQGEPYPYTIRDNAMTARHRGIENFPLQAVDEVKSIPADWLKILFAWEPVLLDQASDEMVRLSSGTGVEWVRSDGRYFEMLPQGATKGDALEQLLALTGLELDKCVAMGDHLNDLEMIRRAGMGVAVGNAHPLLLEAADHVCKSHTEHAVADVIGWLEQRIRSERP</sequence>
<dbReference type="Proteomes" id="UP001469365">
    <property type="component" value="Unassembled WGS sequence"/>
</dbReference>
<keyword evidence="1" id="KW-0378">Hydrolase</keyword>
<organism evidence="1 2">
    <name type="scientific">Paenibacillus filicis</name>
    <dbReference type="NCBI Taxonomy" id="669464"/>
    <lineage>
        <taxon>Bacteria</taxon>
        <taxon>Bacillati</taxon>
        <taxon>Bacillota</taxon>
        <taxon>Bacilli</taxon>
        <taxon>Bacillales</taxon>
        <taxon>Paenibacillaceae</taxon>
        <taxon>Paenibacillus</taxon>
    </lineage>
</organism>
<dbReference type="CDD" id="cd07516">
    <property type="entry name" value="HAD_Pase"/>
    <property type="match status" value="1"/>
</dbReference>
<dbReference type="NCBIfam" id="TIGR00099">
    <property type="entry name" value="Cof-subfamily"/>
    <property type="match status" value="1"/>
</dbReference>
<dbReference type="PANTHER" id="PTHR10000:SF8">
    <property type="entry name" value="HAD SUPERFAMILY HYDROLASE-LIKE, TYPE 3"/>
    <property type="match status" value="1"/>
</dbReference>
<dbReference type="EMBL" id="JBBPCC010000011">
    <property type="protein sequence ID" value="MEK8129835.1"/>
    <property type="molecule type" value="Genomic_DNA"/>
</dbReference>
<dbReference type="SFLD" id="SFLDS00003">
    <property type="entry name" value="Haloacid_Dehalogenase"/>
    <property type="match status" value="1"/>
</dbReference>
<dbReference type="NCBIfam" id="TIGR01484">
    <property type="entry name" value="HAD-SF-IIB"/>
    <property type="match status" value="1"/>
</dbReference>
<keyword evidence="2" id="KW-1185">Reference proteome</keyword>
<reference evidence="1 2" key="1">
    <citation type="submission" date="2024-04" db="EMBL/GenBank/DDBJ databases">
        <title>draft genome sequnece of Paenibacillus filicis.</title>
        <authorList>
            <person name="Kim D.-U."/>
        </authorList>
    </citation>
    <scope>NUCLEOTIDE SEQUENCE [LARGE SCALE GENOMIC DNA]</scope>
    <source>
        <strain evidence="1 2">KACC14197</strain>
    </source>
</reference>
<dbReference type="InterPro" id="IPR036412">
    <property type="entry name" value="HAD-like_sf"/>
</dbReference>
<evidence type="ECO:0000313" key="1">
    <source>
        <dbReference type="EMBL" id="MEK8129835.1"/>
    </source>
</evidence>
<dbReference type="Gene3D" id="3.30.1240.10">
    <property type="match status" value="1"/>
</dbReference>
<dbReference type="Pfam" id="PF08282">
    <property type="entry name" value="Hydrolase_3"/>
    <property type="match status" value="1"/>
</dbReference>
<dbReference type="InterPro" id="IPR023214">
    <property type="entry name" value="HAD_sf"/>
</dbReference>
<evidence type="ECO:0000313" key="2">
    <source>
        <dbReference type="Proteomes" id="UP001469365"/>
    </source>
</evidence>
<proteinExistence type="predicted"/>
<name>A0ABU9DLV7_9BACL</name>
<dbReference type="PANTHER" id="PTHR10000">
    <property type="entry name" value="PHOSPHOSERINE PHOSPHATASE"/>
    <property type="match status" value="1"/>
</dbReference>
<dbReference type="SFLD" id="SFLDG01140">
    <property type="entry name" value="C2.B:_Phosphomannomutase_and_P"/>
    <property type="match status" value="1"/>
</dbReference>
<dbReference type="InterPro" id="IPR000150">
    <property type="entry name" value="Cof"/>
</dbReference>
<dbReference type="Gene3D" id="3.40.50.1000">
    <property type="entry name" value="HAD superfamily/HAD-like"/>
    <property type="match status" value="1"/>
</dbReference>
<accession>A0ABU9DLV7</accession>
<protein>
    <submittedName>
        <fullName evidence="1">Cof-type HAD-IIB family hydrolase</fullName>
        <ecNumber evidence="1">3.1.3.-</ecNumber>
    </submittedName>
</protein>
<dbReference type="SUPFAM" id="SSF56784">
    <property type="entry name" value="HAD-like"/>
    <property type="match status" value="1"/>
</dbReference>
<comment type="caution">
    <text evidence="1">The sequence shown here is derived from an EMBL/GenBank/DDBJ whole genome shotgun (WGS) entry which is preliminary data.</text>
</comment>